<dbReference type="Pfam" id="PF02257">
    <property type="entry name" value="RFX_DNA_binding"/>
    <property type="match status" value="1"/>
</dbReference>
<dbReference type="InterPro" id="IPR039779">
    <property type="entry name" value="RFX-like"/>
</dbReference>
<dbReference type="SUPFAM" id="SSF46785">
    <property type="entry name" value="Winged helix' DNA-binding domain"/>
    <property type="match status" value="1"/>
</dbReference>
<dbReference type="Proteomes" id="UP000078113">
    <property type="component" value="Unassembled WGS sequence"/>
</dbReference>
<feature type="region of interest" description="Disordered" evidence="2">
    <location>
        <begin position="852"/>
        <end position="909"/>
    </location>
</feature>
<feature type="compositionally biased region" description="Basic residues" evidence="2">
    <location>
        <begin position="641"/>
        <end position="650"/>
    </location>
</feature>
<dbReference type="GO" id="GO:0000978">
    <property type="term" value="F:RNA polymerase II cis-regulatory region sequence-specific DNA binding"/>
    <property type="evidence" value="ECO:0007669"/>
    <property type="project" value="TreeGrafter"/>
</dbReference>
<feature type="region of interest" description="Disordered" evidence="2">
    <location>
        <begin position="354"/>
        <end position="379"/>
    </location>
</feature>
<feature type="compositionally biased region" description="Polar residues" evidence="2">
    <location>
        <begin position="861"/>
        <end position="890"/>
    </location>
</feature>
<reference evidence="4" key="1">
    <citation type="submission" date="2016-04" db="EMBL/GenBank/DDBJ databases">
        <authorList>
            <person name="Nguyen H.D."/>
            <person name="Samba Siva P."/>
            <person name="Cullis J."/>
            <person name="Levesque C.A."/>
            <person name="Hambleton S."/>
        </authorList>
    </citation>
    <scope>NUCLEOTIDE SEQUENCE</scope>
    <source>
        <strain evidence="4">DAOMC 236422</strain>
    </source>
</reference>
<evidence type="ECO:0000256" key="1">
    <source>
        <dbReference type="ARBA" id="ARBA00023125"/>
    </source>
</evidence>
<name>A0A8X7NDJ5_9BASI</name>
<feature type="compositionally biased region" description="Low complexity" evidence="2">
    <location>
        <begin position="370"/>
        <end position="379"/>
    </location>
</feature>
<feature type="region of interest" description="Disordered" evidence="2">
    <location>
        <begin position="513"/>
        <end position="579"/>
    </location>
</feature>
<dbReference type="Gene3D" id="1.10.10.10">
    <property type="entry name" value="Winged helix-like DNA-binding domain superfamily/Winged helix DNA-binding domain"/>
    <property type="match status" value="1"/>
</dbReference>
<feature type="region of interest" description="Disordered" evidence="2">
    <location>
        <begin position="1"/>
        <end position="24"/>
    </location>
</feature>
<keyword evidence="5" id="KW-1185">Reference proteome</keyword>
<evidence type="ECO:0000259" key="3">
    <source>
        <dbReference type="PROSITE" id="PS51526"/>
    </source>
</evidence>
<dbReference type="EMBL" id="LWDG02000011">
    <property type="protein sequence ID" value="KAE8271732.1"/>
    <property type="molecule type" value="Genomic_DNA"/>
</dbReference>
<organism evidence="4 5">
    <name type="scientific">Tilletia walkeri</name>
    <dbReference type="NCBI Taxonomy" id="117179"/>
    <lineage>
        <taxon>Eukaryota</taxon>
        <taxon>Fungi</taxon>
        <taxon>Dikarya</taxon>
        <taxon>Basidiomycota</taxon>
        <taxon>Ustilaginomycotina</taxon>
        <taxon>Exobasidiomycetes</taxon>
        <taxon>Tilletiales</taxon>
        <taxon>Tilletiaceae</taxon>
        <taxon>Tilletia</taxon>
    </lineage>
</organism>
<gene>
    <name evidence="4" type="ORF">A4X09_0g576</name>
</gene>
<dbReference type="GO" id="GO:0000981">
    <property type="term" value="F:DNA-binding transcription factor activity, RNA polymerase II-specific"/>
    <property type="evidence" value="ECO:0007669"/>
    <property type="project" value="TreeGrafter"/>
</dbReference>
<feature type="compositionally biased region" description="Low complexity" evidence="2">
    <location>
        <begin position="708"/>
        <end position="720"/>
    </location>
</feature>
<keyword evidence="1" id="KW-0238">DNA-binding</keyword>
<protein>
    <recommendedName>
        <fullName evidence="3">RFX-type winged-helix domain-containing protein</fullName>
    </recommendedName>
</protein>
<dbReference type="InterPro" id="IPR036390">
    <property type="entry name" value="WH_DNA-bd_sf"/>
</dbReference>
<feature type="compositionally biased region" description="Low complexity" evidence="2">
    <location>
        <begin position="10"/>
        <end position="23"/>
    </location>
</feature>
<feature type="compositionally biased region" description="Low complexity" evidence="2">
    <location>
        <begin position="657"/>
        <end position="669"/>
    </location>
</feature>
<feature type="compositionally biased region" description="Basic and acidic residues" evidence="2">
    <location>
        <begin position="513"/>
        <end position="532"/>
    </location>
</feature>
<dbReference type="AlphaFoldDB" id="A0A8X7NDJ5"/>
<accession>A0A8X7NDJ5</accession>
<reference evidence="4" key="2">
    <citation type="journal article" date="2019" name="IMA Fungus">
        <title>Genome sequencing and comparison of five Tilletia species to identify candidate genes for the detection of regulated species infecting wheat.</title>
        <authorList>
            <person name="Nguyen H.D.T."/>
            <person name="Sultana T."/>
            <person name="Kesanakurti P."/>
            <person name="Hambleton S."/>
        </authorList>
    </citation>
    <scope>NUCLEOTIDE SEQUENCE</scope>
    <source>
        <strain evidence="4">DAOMC 236422</strain>
    </source>
</reference>
<feature type="compositionally biased region" description="Polar residues" evidence="2">
    <location>
        <begin position="209"/>
        <end position="246"/>
    </location>
</feature>
<feature type="compositionally biased region" description="Polar residues" evidence="2">
    <location>
        <begin position="91"/>
        <end position="106"/>
    </location>
</feature>
<dbReference type="PANTHER" id="PTHR12619">
    <property type="entry name" value="RFX TRANSCRIPTION FACTOR FAMILY"/>
    <property type="match status" value="1"/>
</dbReference>
<dbReference type="InterPro" id="IPR036388">
    <property type="entry name" value="WH-like_DNA-bd_sf"/>
</dbReference>
<feature type="region of interest" description="Disordered" evidence="2">
    <location>
        <begin position="202"/>
        <end position="257"/>
    </location>
</feature>
<dbReference type="InterPro" id="IPR003150">
    <property type="entry name" value="DNA-bd_RFX"/>
</dbReference>
<evidence type="ECO:0000313" key="4">
    <source>
        <dbReference type="EMBL" id="KAE8271732.1"/>
    </source>
</evidence>
<dbReference type="PROSITE" id="PS51526">
    <property type="entry name" value="RFX_DBD"/>
    <property type="match status" value="1"/>
</dbReference>
<comment type="caution">
    <text evidence="4">The sequence shown here is derived from an EMBL/GenBank/DDBJ whole genome shotgun (WGS) entry which is preliminary data.</text>
</comment>
<feature type="region of interest" description="Disordered" evidence="2">
    <location>
        <begin position="86"/>
        <end position="106"/>
    </location>
</feature>
<dbReference type="PANTHER" id="PTHR12619:SF5">
    <property type="entry name" value="TRANSCRIPTION FACTOR RFX4"/>
    <property type="match status" value="1"/>
</dbReference>
<feature type="domain" description="RFX-type winged-helix" evidence="3">
    <location>
        <begin position="783"/>
        <end position="858"/>
    </location>
</feature>
<feature type="region of interest" description="Disordered" evidence="2">
    <location>
        <begin position="700"/>
        <end position="720"/>
    </location>
</feature>
<feature type="compositionally biased region" description="Polar residues" evidence="2">
    <location>
        <begin position="670"/>
        <end position="679"/>
    </location>
</feature>
<feature type="compositionally biased region" description="Acidic residues" evidence="2">
    <location>
        <begin position="533"/>
        <end position="564"/>
    </location>
</feature>
<feature type="region of interest" description="Disordered" evidence="2">
    <location>
        <begin position="272"/>
        <end position="319"/>
    </location>
</feature>
<sequence>MSSSHPVLMPPSASAKSPSVPSAHLSALSPAIPWIPKPRLQRQYSSSALEEGPVLHAPRASHSRISSTSTLSPGFAQSWDEGRDLLHVHGDSTSTSNAVSNSHMPPSQFFLSPNDRRLGAKSFSSLQSTLISPSRTYSAMAIDDFSMGMAWTPGLGASFGIMPSPRHRRFDIGVFDGSALTPMQRDFPRSKRSSDVMMVPITPTAANMPGNTRTQSPTKPSQIMERSQSCANPIRQTMSPPSTGNQPPGGLTISIPSPRLFASSRFGENAVGSTGAALAQPLSPPSPSSAAESSREIRFQGNGEEQQPIPLNLPNEAQGLGNVSTQSMVLSSSQGGQGSGSSQADNANYAVEQMGRPDNSNQFRSRGHTHTMSSTTSGSVTFAGSLQGDDMMGKVVIIGPSAGALDALSPFGETVSSEDSMSDEDQQDDYDTASFGPEAFNTVHSTPPMQVLGPGVMIPENHMGRFGPVDAYCSPSRFLQMTLHDPPAVPNTQGFVFPNVGVTSAMAERRVAFSSQDELHSAENSEADRWADGEGEDEDDDDEDDDAEDDEDEDADVDDGDSPFDEAGNFKEDHTSGTSVSTNLQLDMFGLAQIPSMPSSLNGPHSAPRRRAPGSKAAPTKTKPRSDSRSSVGSQDVQGGVKRHSRHKAAAVRDRSMSIMGSAGIGSSSRQARTASVTERSLGSSSSQFNTSSIISSILGEDEDETPSSHSRTSSLHSDFSSISMGRDAALSRSFCDDMGGSSFEQVEYHGVQPGLGVLETLSKQCRDARENKDKLPILESFASEWMRHFYEESNQGTVNRAHMNQSYRAACKIYGLHPLNSSNFGRLVRTEFSKSSIRRLGPRGNSRYHYTGLSAKYTGPQETATQGSMTTEQSGNAGTGVTSSSSECRSQPVLPKKPRAEPARKNAVPTVLSSTRLPVSTLCGPDSDSWMSSRPELRRTASESFSVDSSIDPSFGSFSTPFPFMPSSLTIGEDGIERTGLGVMLSAPMLQPQVQASATTTGLGGPAYPTAFYPSPIVGTGVELPVFDAGHAGMTSQSSTGADMQDGGMGQNSFVAMPGYVHQPSSFQQGQYQSSPLVDPYGAQHASQGMSASQSVPAHFAFGASGMELQNSSFVDAANMMSQGGEPGPDLSSLPFSWQGFSQDQQQQQYVASTSGTSGQAF</sequence>
<evidence type="ECO:0000313" key="5">
    <source>
        <dbReference type="Proteomes" id="UP000078113"/>
    </source>
</evidence>
<proteinExistence type="predicted"/>
<evidence type="ECO:0000256" key="2">
    <source>
        <dbReference type="SAM" id="MobiDB-lite"/>
    </source>
</evidence>
<feature type="region of interest" description="Disordered" evidence="2">
    <location>
        <begin position="595"/>
        <end position="688"/>
    </location>
</feature>